<evidence type="ECO:0000313" key="2">
    <source>
        <dbReference type="Proteomes" id="UP001630127"/>
    </source>
</evidence>
<comment type="caution">
    <text evidence="1">The sequence shown here is derived from an EMBL/GenBank/DDBJ whole genome shotgun (WGS) entry which is preliminary data.</text>
</comment>
<proteinExistence type="predicted"/>
<dbReference type="EMBL" id="JBJUIK010000017">
    <property type="protein sequence ID" value="KAL3498245.1"/>
    <property type="molecule type" value="Genomic_DNA"/>
</dbReference>
<reference evidence="1 2" key="1">
    <citation type="submission" date="2024-11" db="EMBL/GenBank/DDBJ databases">
        <title>A near-complete genome assembly of Cinchona calisaya.</title>
        <authorList>
            <person name="Lian D.C."/>
            <person name="Zhao X.W."/>
            <person name="Wei L."/>
        </authorList>
    </citation>
    <scope>NUCLEOTIDE SEQUENCE [LARGE SCALE GENOMIC DNA]</scope>
    <source>
        <tissue evidence="1">Nenye</tissue>
    </source>
</reference>
<name>A0ABD2XVM7_9GENT</name>
<dbReference type="AlphaFoldDB" id="A0ABD2XVM7"/>
<accession>A0ABD2XVM7</accession>
<protein>
    <submittedName>
        <fullName evidence="1">Uncharacterized protein</fullName>
    </submittedName>
</protein>
<dbReference type="Proteomes" id="UP001630127">
    <property type="component" value="Unassembled WGS sequence"/>
</dbReference>
<gene>
    <name evidence="1" type="ORF">ACH5RR_040977</name>
</gene>
<organism evidence="1 2">
    <name type="scientific">Cinchona calisaya</name>
    <dbReference type="NCBI Taxonomy" id="153742"/>
    <lineage>
        <taxon>Eukaryota</taxon>
        <taxon>Viridiplantae</taxon>
        <taxon>Streptophyta</taxon>
        <taxon>Embryophyta</taxon>
        <taxon>Tracheophyta</taxon>
        <taxon>Spermatophyta</taxon>
        <taxon>Magnoliopsida</taxon>
        <taxon>eudicotyledons</taxon>
        <taxon>Gunneridae</taxon>
        <taxon>Pentapetalae</taxon>
        <taxon>asterids</taxon>
        <taxon>lamiids</taxon>
        <taxon>Gentianales</taxon>
        <taxon>Rubiaceae</taxon>
        <taxon>Cinchonoideae</taxon>
        <taxon>Cinchoneae</taxon>
        <taxon>Cinchona</taxon>
    </lineage>
</organism>
<sequence>MMVLVKDLFRDSSQVLIGSRDSSLWFNNWQGDGPILDDHEKGQVEDVQINEVFSNAHGWNLNFVNSWVPIEACHKVLKARLFLEDDRDKIIWFSSSSGLVTTKQAFEQIRRRKGTLLSRKHIWSARILIKKSCLVCKILNRSTY</sequence>
<keyword evidence="2" id="KW-1185">Reference proteome</keyword>
<evidence type="ECO:0000313" key="1">
    <source>
        <dbReference type="EMBL" id="KAL3498245.1"/>
    </source>
</evidence>